<comment type="caution">
    <text evidence="1">The sequence shown here is derived from an EMBL/GenBank/DDBJ whole genome shotgun (WGS) entry which is preliminary data.</text>
</comment>
<dbReference type="AlphaFoldDB" id="A0A066VUZ1"/>
<dbReference type="EMBL" id="JMSN01000068">
    <property type="protein sequence ID" value="KDN42634.1"/>
    <property type="molecule type" value="Genomic_DNA"/>
</dbReference>
<dbReference type="Proteomes" id="UP000027361">
    <property type="component" value="Unassembled WGS sequence"/>
</dbReference>
<keyword evidence="2" id="KW-1185">Reference proteome</keyword>
<feature type="non-terminal residue" evidence="1">
    <location>
        <position position="1"/>
    </location>
</feature>
<dbReference type="InParanoid" id="A0A066VUZ1"/>
<dbReference type="RefSeq" id="XP_013242134.1">
    <property type="nucleotide sequence ID" value="XM_013386680.1"/>
</dbReference>
<protein>
    <submittedName>
        <fullName evidence="1">Uncharacterized protein</fullName>
    </submittedName>
</protein>
<proteinExistence type="predicted"/>
<accession>A0A066VUZ1</accession>
<reference evidence="1 2" key="1">
    <citation type="submission" date="2014-05" db="EMBL/GenBank/DDBJ databases">
        <title>Draft genome sequence of a rare smut relative, Tilletiaria anomala UBC 951.</title>
        <authorList>
            <consortium name="DOE Joint Genome Institute"/>
            <person name="Toome M."/>
            <person name="Kuo A."/>
            <person name="Henrissat B."/>
            <person name="Lipzen A."/>
            <person name="Tritt A."/>
            <person name="Yoshinaga Y."/>
            <person name="Zane M."/>
            <person name="Barry K."/>
            <person name="Grigoriev I.V."/>
            <person name="Spatafora J.W."/>
            <person name="Aimea M.C."/>
        </authorList>
    </citation>
    <scope>NUCLEOTIDE SEQUENCE [LARGE SCALE GENOMIC DNA]</scope>
    <source>
        <strain evidence="1 2">UBC 951</strain>
    </source>
</reference>
<gene>
    <name evidence="1" type="ORF">K437DRAFT_226098</name>
</gene>
<organism evidence="1 2">
    <name type="scientific">Tilletiaria anomala (strain ATCC 24038 / CBS 436.72 / UBC 951)</name>
    <dbReference type="NCBI Taxonomy" id="1037660"/>
    <lineage>
        <taxon>Eukaryota</taxon>
        <taxon>Fungi</taxon>
        <taxon>Dikarya</taxon>
        <taxon>Basidiomycota</taxon>
        <taxon>Ustilaginomycotina</taxon>
        <taxon>Exobasidiomycetes</taxon>
        <taxon>Georgefischeriales</taxon>
        <taxon>Tilletiariaceae</taxon>
        <taxon>Tilletiaria</taxon>
    </lineage>
</organism>
<dbReference type="HOGENOM" id="CLU_2984809_0_0_1"/>
<name>A0A066VUZ1_TILAU</name>
<evidence type="ECO:0000313" key="2">
    <source>
        <dbReference type="Proteomes" id="UP000027361"/>
    </source>
</evidence>
<sequence>SHGAVQVYDGFAMVGSYPLGANQWSSGSRAFRLKAMWTRRKSPLWFMHPIYAPKMLSR</sequence>
<evidence type="ECO:0000313" key="1">
    <source>
        <dbReference type="EMBL" id="KDN42634.1"/>
    </source>
</evidence>
<dbReference type="GeneID" id="25262555"/>